<dbReference type="EMBL" id="AUWU02000004">
    <property type="protein sequence ID" value="KAH0574558.1"/>
    <property type="molecule type" value="Genomic_DNA"/>
</dbReference>
<dbReference type="VEuPathDB" id="GiardiaDB:SS50377_24516"/>
<name>V6LQF8_9EUKA</name>
<evidence type="ECO:0000256" key="1">
    <source>
        <dbReference type="SAM" id="MobiDB-lite"/>
    </source>
</evidence>
<proteinExistence type="predicted"/>
<dbReference type="InterPro" id="IPR016024">
    <property type="entry name" value="ARM-type_fold"/>
</dbReference>
<evidence type="ECO:0000313" key="4">
    <source>
        <dbReference type="EMBL" id="KAH0574558.1"/>
    </source>
</evidence>
<sequence>MQQVFEEQNEIYKALTDQIMSSNWKERKEALLKIQETPALIQIFIQNSALLLKDTNLVCLQIVLQILQRILPTLTVELPEIAQILINVVLQNTKTSIKQSASALIKEIYYINRPICIQALGQAIKSQNLKHVKQCLALLQEIGGKEVAKVIIGAVEHKNSEIKNMAIDIAKQLLNDPECLQIMEKDFPEAIFQQILFQAVSGDEPAQSPVQQPLLKSQNLSQDTKIESSQKDIDISQIDKLPWKERKEEIEHIILQIESGQQITLEFSRQLKYNIDNESNSACQNAFLKLAQTIAQYQIGWKYSKHIFNCCLCKLKEKRIQQQAHQTLIFFILKQTKLGDVIDDIITQLASKLTDQKTETALFLKNLFQFDAFRGQFTDEIDVSTVQANSILQSPIQLQRLVKSLILLLNESILGVRTIAQECLIQCVKLHMCSNAFIGILWENIFSCVLFSPKMTVGSIQPLILVILSQNYQNKQNNEYKRLFFVVQGIYNCLVNHSVTPDICNLHQELKFSEMVIIALDLISGPPIQEKISRQQVEELYKQQLSVQQTKSPSKKQAKPASPLKISQNNSPKKGKQSPQTATIQQIPIQVKYQSQINNIVPLQHQIDISKQLVSEVLMFQSNDKQQILLASFQIQQTIPFMLEQVRKQDLPIFLDSTVDFVMVYFAEKDSQVFIDGIRLLITLIQQYQDLFHPLSLIKLFDIFLIRISEQRLQKHIQDYITAVISIFGYQPIIAFILQNISESYIVNELTQILGNILCLFGLQDYYSVGLDPIQNIRPGTNANLTNNLFELCQQLLLYPQQHVIIQIIISYLQLNDQKLFIQQLQQIGNIQFTSTIEQQQGQNVASIKHSLVQQPTIVEQQIIRRQIQDKLVISSPQQQQIQRYSTPNSQIQQSRPSKLENIAQIQNQISIQSSKKIQQAPIITLSPAKKIESNFKLQENIEQQTLDFLQSQDENIESFIQVTNDMLVGQQSNVNIQGMTENLCYLLIDIYQIDDKYLPTCFPSGSLRVDSKFENFYYLLEQVTKNIYQPELTCQILSRILVVYSTFINLKQFQFTQQKLDQLLEIIVKYFYEVKVVDQMSLQIIVQVLLQLSLFQQLNIDPFIFTSFLNQISSIEQTQNIVSEQFNRLVVNNMQLIDIQNFTSLLDTFMSFFEYQGHLLSFPFLQQGISFVQHISLFDQDNLTLSLYQKLVYQCKFQLIDQNLTIVNHQQLFNTIAAQIYQINTQMFEFINVLSSNDQETYITAQKQLILAARDQKLLFTTPIIIPYAKLVIDRLQKYAKTSRSLDYRFLKYASLILLELVELPAQLQLFDYNILQDLIIITAYYAYHFSSSLKQKQSDVDELKLKEISDYFLTILIKIQQNTDMSKLFSVTLNLLENCYNVLTFNKQFEFPLQIPVFANQLQCQYLIKFLLQNQPSHDSIYQIPRAYNRAMQNLPFKNNPLPQLSSQQQKQDFFAQFSTRIGCNSRDIKLLLRFCRTFCEQNEVAYAAEWTILCSQLRVGGQNLVSSLVNQNQIQRRIFITINELKTDFETNLKNIINQILDNNITENIILEEFGSEIGIIIINRIKIEKDYQNSVALCENGIKSLIE</sequence>
<dbReference type="InterPro" id="IPR034085">
    <property type="entry name" value="TOG"/>
</dbReference>
<feature type="domain" description="TOG" evidence="2">
    <location>
        <begin position="227"/>
        <end position="454"/>
    </location>
</feature>
<evidence type="ECO:0000313" key="3">
    <source>
        <dbReference type="EMBL" id="EST45941.1"/>
    </source>
</evidence>
<reference evidence="4" key="2">
    <citation type="submission" date="2020-12" db="EMBL/GenBank/DDBJ databases">
        <title>New Spironucleus salmonicida genome in near-complete chromosomes.</title>
        <authorList>
            <person name="Xu F."/>
            <person name="Kurt Z."/>
            <person name="Jimenez-Gonzalez A."/>
            <person name="Astvaldsson A."/>
            <person name="Andersson J.O."/>
            <person name="Svard S.G."/>
        </authorList>
    </citation>
    <scope>NUCLEOTIDE SEQUENCE</scope>
    <source>
        <strain evidence="4">ATCC 50377</strain>
    </source>
</reference>
<protein>
    <recommendedName>
        <fullName evidence="2">TOG domain-containing protein</fullName>
    </recommendedName>
</protein>
<keyword evidence="5" id="KW-1185">Reference proteome</keyword>
<dbReference type="Proteomes" id="UP000018208">
    <property type="component" value="Unassembled WGS sequence"/>
</dbReference>
<dbReference type="SMART" id="SM01349">
    <property type="entry name" value="TOG"/>
    <property type="match status" value="2"/>
</dbReference>
<reference evidence="3 4" key="1">
    <citation type="journal article" date="2014" name="PLoS Genet.">
        <title>The Genome of Spironucleus salmonicida Highlights a Fish Pathogen Adapted to Fluctuating Environments.</title>
        <authorList>
            <person name="Xu F."/>
            <person name="Jerlstrom-Hultqvist J."/>
            <person name="Einarsson E."/>
            <person name="Astvaldsson A."/>
            <person name="Svard S.G."/>
            <person name="Andersson J.O."/>
        </authorList>
    </citation>
    <scope>NUCLEOTIDE SEQUENCE</scope>
    <source>
        <strain evidence="4">ATCC 50377</strain>
    </source>
</reference>
<evidence type="ECO:0000313" key="5">
    <source>
        <dbReference type="Proteomes" id="UP000018208"/>
    </source>
</evidence>
<accession>V6LQF8</accession>
<organism evidence="3">
    <name type="scientific">Spironucleus salmonicida</name>
    <dbReference type="NCBI Taxonomy" id="348837"/>
    <lineage>
        <taxon>Eukaryota</taxon>
        <taxon>Metamonada</taxon>
        <taxon>Diplomonadida</taxon>
        <taxon>Hexamitidae</taxon>
        <taxon>Hexamitinae</taxon>
        <taxon>Spironucleus</taxon>
    </lineage>
</organism>
<dbReference type="Gene3D" id="1.25.10.10">
    <property type="entry name" value="Leucine-rich Repeat Variant"/>
    <property type="match status" value="2"/>
</dbReference>
<dbReference type="SUPFAM" id="SSF48371">
    <property type="entry name" value="ARM repeat"/>
    <property type="match status" value="1"/>
</dbReference>
<gene>
    <name evidence="3" type="ORF">SS50377_13920</name>
    <name evidence="4" type="ORF">SS50377_24516</name>
</gene>
<feature type="region of interest" description="Disordered" evidence="1">
    <location>
        <begin position="546"/>
        <end position="580"/>
    </location>
</feature>
<evidence type="ECO:0000259" key="2">
    <source>
        <dbReference type="SMART" id="SM01349"/>
    </source>
</evidence>
<feature type="domain" description="TOG" evidence="2">
    <location>
        <begin position="3"/>
        <end position="209"/>
    </location>
</feature>
<dbReference type="EMBL" id="KI546085">
    <property type="protein sequence ID" value="EST45941.1"/>
    <property type="molecule type" value="Genomic_DNA"/>
</dbReference>
<dbReference type="InterPro" id="IPR011989">
    <property type="entry name" value="ARM-like"/>
</dbReference>